<sequence>MFWCKVTCGLLGFTILIQCCVCEINNDKGKEHNYFNHLKKQTRSNMKRFLTEKFEKKDVEINIKFSPVQYSQLSSDDINIVSLSIFGNNDIIAGNKTYSVVFKNSTFTLEPNSLQRLTIKPNMSFARVIKYNDFGLLYASYNNYSRIYIRNNSTSAPWIFIQSIASVGRVADAHFFINNKELRLIILSNQDHLPTYSKVYKWSGIHFDEIDKFLCRGATKVLSFQDQSEEIIIILEKNHFEAVHNVVIYKFKDNHLIKHQLILTDYSSYIVLYSFERKKYLGIFQEKDNSILYKWIGEEFSQVSRFSIYENIQQVFSVCLADMPIVFVVQKDKLSVLSHTWTNLNLIGSLTLSKRFRQVLDITITVNGLNFALFIFAQTQEKGVGYIAIPFRLPIIEIDKKTELNEVIVCMLNLEAIVKDYKQSVTIFPNKTVLHSSEAPSSNDTLLSSAAHSNLQNTTVSASSTIHHNGIADLKLRIEQLTLQLNSFREKLNSAFVNKDMNIYGKLIIKGKLRAQNLSIVNLQSKFINGVKWKPNDWLSYNQNQTIIKKVTLKELHVKRLTLQNSANILKDTFLRNGNQSISSKFVFGSIKANHIDVEKVNDIEFGKVYLRNNPSVIRGVKSFDSLNTADTKISYLNNGNATEQFVQLTNLGEKNYLFTKSVFVKNFNFEEINGVHWNSFKDSVFRVGSTNRITGNLSFLTMQCNKLFVKKLGDIDSNNLFTLSTRQNITSNMGWKTVLVGNVMLNQINNVNLSDMATINSKNIIKGPITINEMNIKNGFLHDNLELSEEEHIIGTKDSDLLLIHRQPVKIIGNLHVSNLSIFTHSEVIINSQHFTEEMLNNYWSKTKFQVIPALIQVQQGIGVPDLSTNVLNNIHVSSYLTNDLEDKLPINWVFENVTILGNVFINPSATHTPNLRKLDQLAVKTKGRYNITGQKVMQGRLRIKNLVTNYLDEAKVDDVWDLKTNPNTIEEKVFEILIVRENVFARTISVNSINNIQLEGLKNAVLYIDKDEDIDGLYAKNITASDIKISFINTEEMKSYQKYLNEMYASRVLEEVNINGNLKVVGLRNLLKINEYEVNILKENVFGIDSNQATFVQNVKIDGNVFAEHVEAVLINGINFSELIQRMFYRGWDQNITGYWTFGQLNTPNIFVPQINDVSVDSLIDIKSGLDQNMSVWGDLHFNYPIFKKSINSKKMACDIKNVITNMKNPSTMDWDTVHVTQNVTMYDNDCDLNILISGAVNSKTNNVIESQVTFEHHLSANTIYIRKLINGVYLNEILNDALLKDSTEQIITGSKRFLRLIVSEAAAEVANIPLVNDINIKQLNENVIHKDTVHDVVIKGPKVFFGGLQAFRLMASTISDINPRNLVSLNNPSVIPKAYFSSLTVDNNLNFEFVNNINMSHFMTQRLLRRSSIRQFAEGNYYFDDVLLLGESSMPSINGLYLNDIVFDADTQVIESKKEFTNTVWVNGNASIHLLNGEDFSELYKNSILLGQSSLIYGYIRFSNISISGNVQTERINGVTISEIQNYLESGTPVIEGDVIRGTIREVDNLIGISLNLTKEMEDHYLYLEVINEFPTSFTNVSQAYAFQSEGSVLLLVTQNEAGNLCGFKSMCNCPSQKMLQIANENSVNKFSEENIERVFSYEGDNKSVRLTTNTISTSETCRTNSFNESTSLMWMTFSPNGSTDHSYYPKNLTGYISGVQYFTHNNDMYVVITRYYDPIQNTHKVPCLVMKLTKEKGEVQIIQSIETHSAWVLHLFHTIQGVVIIIGSFSSTEKWNDGFGTAIYRFDGNSEQFKLLRKVSCERCISAVGVVSGPDSLFVLANSDAPLQVYKYHPKYDNYYFYQNIFTDSPAIGLSRFYTESDLYLCVVTKGSQFYIYTFKYVQGWEVLTNGEIEDLQALVPFHLNNNFYLFAISKESSLLLSVVKHGFN</sequence>
<name>A0AAN7V618_9COLE</name>
<reference evidence="2 3" key="1">
    <citation type="journal article" date="2024" name="Insects">
        <title>An Improved Chromosome-Level Genome Assembly of the Firefly Pyrocoelia pectoralis.</title>
        <authorList>
            <person name="Fu X."/>
            <person name="Meyer-Rochow V.B."/>
            <person name="Ballantyne L."/>
            <person name="Zhu X."/>
        </authorList>
    </citation>
    <scope>NUCLEOTIDE SEQUENCE [LARGE SCALE GENOMIC DNA]</scope>
    <source>
        <strain evidence="2">XCY_ONT2</strain>
    </source>
</reference>
<dbReference type="EMBL" id="JAVRBK010000009">
    <property type="protein sequence ID" value="KAK5639151.1"/>
    <property type="molecule type" value="Genomic_DNA"/>
</dbReference>
<feature type="signal peptide" evidence="1">
    <location>
        <begin position="1"/>
        <end position="22"/>
    </location>
</feature>
<keyword evidence="1" id="KW-0732">Signal</keyword>
<keyword evidence="3" id="KW-1185">Reference proteome</keyword>
<evidence type="ECO:0000313" key="2">
    <source>
        <dbReference type="EMBL" id="KAK5639151.1"/>
    </source>
</evidence>
<proteinExistence type="predicted"/>
<evidence type="ECO:0000256" key="1">
    <source>
        <dbReference type="SAM" id="SignalP"/>
    </source>
</evidence>
<comment type="caution">
    <text evidence="2">The sequence shown here is derived from an EMBL/GenBank/DDBJ whole genome shotgun (WGS) entry which is preliminary data.</text>
</comment>
<evidence type="ECO:0000313" key="3">
    <source>
        <dbReference type="Proteomes" id="UP001329430"/>
    </source>
</evidence>
<dbReference type="Proteomes" id="UP001329430">
    <property type="component" value="Chromosome 9"/>
</dbReference>
<protein>
    <submittedName>
        <fullName evidence="2">Uncharacterized protein</fullName>
    </submittedName>
</protein>
<accession>A0AAN7V618</accession>
<feature type="chain" id="PRO_5042942998" evidence="1">
    <location>
        <begin position="23"/>
        <end position="1933"/>
    </location>
</feature>
<gene>
    <name evidence="2" type="ORF">RI129_011643</name>
</gene>
<organism evidence="2 3">
    <name type="scientific">Pyrocoelia pectoralis</name>
    <dbReference type="NCBI Taxonomy" id="417401"/>
    <lineage>
        <taxon>Eukaryota</taxon>
        <taxon>Metazoa</taxon>
        <taxon>Ecdysozoa</taxon>
        <taxon>Arthropoda</taxon>
        <taxon>Hexapoda</taxon>
        <taxon>Insecta</taxon>
        <taxon>Pterygota</taxon>
        <taxon>Neoptera</taxon>
        <taxon>Endopterygota</taxon>
        <taxon>Coleoptera</taxon>
        <taxon>Polyphaga</taxon>
        <taxon>Elateriformia</taxon>
        <taxon>Elateroidea</taxon>
        <taxon>Lampyridae</taxon>
        <taxon>Lampyrinae</taxon>
        <taxon>Pyrocoelia</taxon>
    </lineage>
</organism>